<gene>
    <name evidence="3" type="ORF">AXE77_04570</name>
</gene>
<dbReference type="PANTHER" id="PTHR36435">
    <property type="entry name" value="SLR1288 PROTEIN"/>
    <property type="match status" value="1"/>
</dbReference>
<keyword evidence="1" id="KW-1133">Transmembrane helix</keyword>
<evidence type="ECO:0000259" key="2">
    <source>
        <dbReference type="Pfam" id="PF02517"/>
    </source>
</evidence>
<comment type="caution">
    <text evidence="3">The sequence shown here is derived from an EMBL/GenBank/DDBJ whole genome shotgun (WGS) entry which is preliminary data.</text>
</comment>
<keyword evidence="1" id="KW-0472">Membrane</keyword>
<feature type="transmembrane region" description="Helical" evidence="1">
    <location>
        <begin position="20"/>
        <end position="38"/>
    </location>
</feature>
<keyword evidence="3" id="KW-0378">Hydrolase</keyword>
<keyword evidence="1" id="KW-0812">Transmembrane</keyword>
<dbReference type="GO" id="GO:0080120">
    <property type="term" value="P:CAAX-box protein maturation"/>
    <property type="evidence" value="ECO:0007669"/>
    <property type="project" value="UniProtKB-ARBA"/>
</dbReference>
<dbReference type="RefSeq" id="WP_116712409.1">
    <property type="nucleotide sequence ID" value="NZ_LRTV01000008.1"/>
</dbReference>
<dbReference type="InterPro" id="IPR052710">
    <property type="entry name" value="CAAX_protease"/>
</dbReference>
<feature type="domain" description="CAAX prenyl protease 2/Lysostaphin resistance protein A-like" evidence="2">
    <location>
        <begin position="139"/>
        <end position="223"/>
    </location>
</feature>
<protein>
    <submittedName>
        <fullName evidence="3">CAAX protease</fullName>
    </submittedName>
</protein>
<feature type="transmembrane region" description="Helical" evidence="1">
    <location>
        <begin position="173"/>
        <end position="206"/>
    </location>
</feature>
<dbReference type="Pfam" id="PF02517">
    <property type="entry name" value="Rce1-like"/>
    <property type="match status" value="1"/>
</dbReference>
<dbReference type="AlphaFoldDB" id="A0A3E1IZT6"/>
<dbReference type="GO" id="GO:0006508">
    <property type="term" value="P:proteolysis"/>
    <property type="evidence" value="ECO:0007669"/>
    <property type="project" value="UniProtKB-KW"/>
</dbReference>
<evidence type="ECO:0000313" key="3">
    <source>
        <dbReference type="EMBL" id="RFD79623.1"/>
    </source>
</evidence>
<reference evidence="3 4" key="1">
    <citation type="submission" date="2016-02" db="EMBL/GenBank/DDBJ databases">
        <authorList>
            <person name="Alioto T."/>
            <person name="Alioto T."/>
        </authorList>
    </citation>
    <scope>NUCLEOTIDE SEQUENCE [LARGE SCALE GENOMIC DNA]</scope>
    <source>
        <strain evidence="3 4">NR010</strain>
    </source>
</reference>
<feature type="transmembrane region" description="Helical" evidence="1">
    <location>
        <begin position="259"/>
        <end position="283"/>
    </location>
</feature>
<proteinExistence type="predicted"/>
<sequence>MQELQHDNTYVLAKKRQGTIGMSLCLLLVVWIAVAYVLGMCYSQFVPRGAVSNSLGTILVSDVAQYLVALPIAMLVIRKVPVAATRQFTMRLRQFGGFFAASVPIMYIGNMLGIVLALLLTGGKAENHVSEIIESGSAWETMVFVVILAPIMEEWLFRKQLLSRLRVYGEKRAIVFSALAFALFHMNIFQFFYAFGLGLVFGYMYVRTSRLRYSILLHMIVNFQGSVVALWLEKQLVDASGNMIEIDKLSNQELTNLPAGFMLAGIYGMFMLVLLVIGIVLLVRRRRYLVFFDAPAELPKREGRKALYGTVGVIAFLIIAIMMNVMMLFA</sequence>
<name>A0A3E1IZT6_GARVA</name>
<organism evidence="3 4">
    <name type="scientific">Gardnerella vaginalis</name>
    <dbReference type="NCBI Taxonomy" id="2702"/>
    <lineage>
        <taxon>Bacteria</taxon>
        <taxon>Bacillati</taxon>
        <taxon>Actinomycetota</taxon>
        <taxon>Actinomycetes</taxon>
        <taxon>Bifidobacteriales</taxon>
        <taxon>Bifidobacteriaceae</taxon>
        <taxon>Gardnerella</taxon>
    </lineage>
</organism>
<feature type="transmembrane region" description="Helical" evidence="1">
    <location>
        <begin position="306"/>
        <end position="329"/>
    </location>
</feature>
<dbReference type="PANTHER" id="PTHR36435:SF1">
    <property type="entry name" value="CAAX AMINO TERMINAL PROTEASE FAMILY PROTEIN"/>
    <property type="match status" value="1"/>
</dbReference>
<feature type="transmembrane region" description="Helical" evidence="1">
    <location>
        <begin position="58"/>
        <end position="77"/>
    </location>
</feature>
<dbReference type="EMBL" id="LRTV01000008">
    <property type="protein sequence ID" value="RFD79623.1"/>
    <property type="molecule type" value="Genomic_DNA"/>
</dbReference>
<accession>A0A3E1IZT6</accession>
<keyword evidence="3" id="KW-0645">Protease</keyword>
<feature type="transmembrane region" description="Helical" evidence="1">
    <location>
        <begin position="98"/>
        <end position="120"/>
    </location>
</feature>
<dbReference type="InterPro" id="IPR003675">
    <property type="entry name" value="Rce1/LyrA-like_dom"/>
</dbReference>
<evidence type="ECO:0000256" key="1">
    <source>
        <dbReference type="SAM" id="Phobius"/>
    </source>
</evidence>
<evidence type="ECO:0000313" key="4">
    <source>
        <dbReference type="Proteomes" id="UP000259221"/>
    </source>
</evidence>
<dbReference type="Proteomes" id="UP000259221">
    <property type="component" value="Unassembled WGS sequence"/>
</dbReference>
<dbReference type="GO" id="GO:0004175">
    <property type="term" value="F:endopeptidase activity"/>
    <property type="evidence" value="ECO:0007669"/>
    <property type="project" value="UniProtKB-ARBA"/>
</dbReference>
<dbReference type="OrthoDB" id="3429192at2"/>